<accession>A0A0B1ZVA2</accession>
<dbReference type="PANTHER" id="PTHR30055">
    <property type="entry name" value="HTH-TYPE TRANSCRIPTIONAL REGULATOR RUTR"/>
    <property type="match status" value="1"/>
</dbReference>
<dbReference type="GO" id="GO:0003700">
    <property type="term" value="F:DNA-binding transcription factor activity"/>
    <property type="evidence" value="ECO:0007669"/>
    <property type="project" value="TreeGrafter"/>
</dbReference>
<dbReference type="PROSITE" id="PS50977">
    <property type="entry name" value="HTH_TETR_2"/>
    <property type="match status" value="1"/>
</dbReference>
<dbReference type="PANTHER" id="PTHR30055:SF234">
    <property type="entry name" value="HTH-TYPE TRANSCRIPTIONAL REGULATOR BETI"/>
    <property type="match status" value="1"/>
</dbReference>
<dbReference type="SUPFAM" id="SSF46689">
    <property type="entry name" value="Homeodomain-like"/>
    <property type="match status" value="1"/>
</dbReference>
<dbReference type="AlphaFoldDB" id="A0A0B1ZVA2"/>
<keyword evidence="2 4" id="KW-0238">DNA-binding</keyword>
<evidence type="ECO:0000256" key="1">
    <source>
        <dbReference type="ARBA" id="ARBA00023015"/>
    </source>
</evidence>
<reference evidence="7 8" key="1">
    <citation type="submission" date="2014-10" db="EMBL/GenBank/DDBJ databases">
        <title>Genome sequence of Novosphingobium malaysiense MUSC 273(T).</title>
        <authorList>
            <person name="Lee L.-H."/>
        </authorList>
    </citation>
    <scope>NUCLEOTIDE SEQUENCE [LARGE SCALE GENOMIC DNA]</scope>
    <source>
        <strain evidence="7 8">MUSC 273</strain>
    </source>
</reference>
<evidence type="ECO:0000313" key="7">
    <source>
        <dbReference type="EMBL" id="KHK93052.1"/>
    </source>
</evidence>
<dbReference type="Pfam" id="PF00440">
    <property type="entry name" value="TetR_N"/>
    <property type="match status" value="1"/>
</dbReference>
<proteinExistence type="predicted"/>
<feature type="region of interest" description="Disordered" evidence="5">
    <location>
        <begin position="1"/>
        <end position="24"/>
    </location>
</feature>
<feature type="compositionally biased region" description="Basic residues" evidence="5">
    <location>
        <begin position="13"/>
        <end position="24"/>
    </location>
</feature>
<gene>
    <name evidence="7" type="ORF">LK12_01395</name>
</gene>
<name>A0A0B1ZVA2_9SPHN</name>
<evidence type="ECO:0000256" key="5">
    <source>
        <dbReference type="SAM" id="MobiDB-lite"/>
    </source>
</evidence>
<evidence type="ECO:0000313" key="8">
    <source>
        <dbReference type="Proteomes" id="UP000031057"/>
    </source>
</evidence>
<dbReference type="EMBL" id="JTDI01000001">
    <property type="protein sequence ID" value="KHK93052.1"/>
    <property type="molecule type" value="Genomic_DNA"/>
</dbReference>
<keyword evidence="3" id="KW-0804">Transcription</keyword>
<organism evidence="7 8">
    <name type="scientific">Novosphingobium malaysiense</name>
    <dbReference type="NCBI Taxonomy" id="1348853"/>
    <lineage>
        <taxon>Bacteria</taxon>
        <taxon>Pseudomonadati</taxon>
        <taxon>Pseudomonadota</taxon>
        <taxon>Alphaproteobacteria</taxon>
        <taxon>Sphingomonadales</taxon>
        <taxon>Sphingomonadaceae</taxon>
        <taxon>Novosphingobium</taxon>
    </lineage>
</organism>
<keyword evidence="8" id="KW-1185">Reference proteome</keyword>
<dbReference type="Gene3D" id="1.10.357.10">
    <property type="entry name" value="Tetracycline Repressor, domain 2"/>
    <property type="match status" value="1"/>
</dbReference>
<comment type="caution">
    <text evidence="7">The sequence shown here is derived from an EMBL/GenBank/DDBJ whole genome shotgun (WGS) entry which is preliminary data.</text>
</comment>
<evidence type="ECO:0000256" key="4">
    <source>
        <dbReference type="PROSITE-ProRule" id="PRU00335"/>
    </source>
</evidence>
<dbReference type="InterPro" id="IPR001647">
    <property type="entry name" value="HTH_TetR"/>
</dbReference>
<dbReference type="OrthoDB" id="9811084at2"/>
<protein>
    <recommendedName>
        <fullName evidence="6">HTH tetR-type domain-containing protein</fullName>
    </recommendedName>
</protein>
<dbReference type="InterPro" id="IPR050109">
    <property type="entry name" value="HTH-type_TetR-like_transc_reg"/>
</dbReference>
<keyword evidence="1" id="KW-0805">Transcription regulation</keyword>
<feature type="DNA-binding region" description="H-T-H motif" evidence="4">
    <location>
        <begin position="43"/>
        <end position="62"/>
    </location>
</feature>
<evidence type="ECO:0000256" key="2">
    <source>
        <dbReference type="ARBA" id="ARBA00023125"/>
    </source>
</evidence>
<dbReference type="RefSeq" id="WP_039278414.1">
    <property type="nucleotide sequence ID" value="NZ_JTDI01000001.1"/>
</dbReference>
<dbReference type="STRING" id="1348853.LK12_01395"/>
<evidence type="ECO:0000256" key="3">
    <source>
        <dbReference type="ARBA" id="ARBA00023163"/>
    </source>
</evidence>
<feature type="compositionally biased region" description="Basic and acidic residues" evidence="5">
    <location>
        <begin position="1"/>
        <end position="12"/>
    </location>
</feature>
<dbReference type="Proteomes" id="UP000031057">
    <property type="component" value="Unassembled WGS sequence"/>
</dbReference>
<feature type="domain" description="HTH tetR-type" evidence="6">
    <location>
        <begin position="20"/>
        <end position="80"/>
    </location>
</feature>
<dbReference type="InterPro" id="IPR009057">
    <property type="entry name" value="Homeodomain-like_sf"/>
</dbReference>
<evidence type="ECO:0000259" key="6">
    <source>
        <dbReference type="PROSITE" id="PS50977"/>
    </source>
</evidence>
<dbReference type="GO" id="GO:0000976">
    <property type="term" value="F:transcription cis-regulatory region binding"/>
    <property type="evidence" value="ECO:0007669"/>
    <property type="project" value="TreeGrafter"/>
</dbReference>
<sequence>MSVPKPDTDSRPRRLSARQRERRQRITSATYALLAQHGYDALSMKMIAEAAGVAERTLFNIYSSKDALIATSTHERAKGIIEEAWNLASDEGIGFFLSLSETLARITIEEPEVARALAPVLINHADLVGLNEIYRRYVGRALAALVDQDALDEEDVEVLTSLFTMRMVSAVNLWASHTIADDNLEVHMRLAVCQVLLPHVRGALAEWAQQEARRCLSMLTGREHKFQT</sequence>
<dbReference type="PRINTS" id="PR00455">
    <property type="entry name" value="HTHTETR"/>
</dbReference>